<dbReference type="Gene3D" id="3.20.20.30">
    <property type="entry name" value="Luciferase-like domain"/>
    <property type="match status" value="1"/>
</dbReference>
<evidence type="ECO:0000313" key="1">
    <source>
        <dbReference type="EMBL" id="CAA9539586.1"/>
    </source>
</evidence>
<dbReference type="GO" id="GO:0016705">
    <property type="term" value="F:oxidoreductase activity, acting on paired donors, with incorporation or reduction of molecular oxygen"/>
    <property type="evidence" value="ECO:0007669"/>
    <property type="project" value="InterPro"/>
</dbReference>
<dbReference type="SUPFAM" id="SSF51679">
    <property type="entry name" value="Bacterial luciferase-like"/>
    <property type="match status" value="1"/>
</dbReference>
<name>A0A6J4U331_9BACT</name>
<evidence type="ECO:0008006" key="2">
    <source>
        <dbReference type="Google" id="ProtNLM"/>
    </source>
</evidence>
<protein>
    <recommendedName>
        <fullName evidence="2">Luciferase-like domain-containing protein</fullName>
    </recommendedName>
</protein>
<reference evidence="1" key="1">
    <citation type="submission" date="2020-02" db="EMBL/GenBank/DDBJ databases">
        <authorList>
            <person name="Meier V. D."/>
        </authorList>
    </citation>
    <scope>NUCLEOTIDE SEQUENCE</scope>
    <source>
        <strain evidence="1">AVDCRST_MAG73</strain>
    </source>
</reference>
<sequence>MTLKLVAQYGDACNIGRDAETVRRKLEVLRGHCETVGRNYDEIIKSAEADVFLLEPGADPEAATALARGHQPYAEYAAGTIVGDPDTVRAHIQSLVDAGIDYVIVYMPRLAYDQEPLHRFAREVIPHFV</sequence>
<organism evidence="1">
    <name type="scientific">uncultured Thermomicrobiales bacterium</name>
    <dbReference type="NCBI Taxonomy" id="1645740"/>
    <lineage>
        <taxon>Bacteria</taxon>
        <taxon>Pseudomonadati</taxon>
        <taxon>Thermomicrobiota</taxon>
        <taxon>Thermomicrobia</taxon>
        <taxon>Thermomicrobiales</taxon>
        <taxon>environmental samples</taxon>
    </lineage>
</organism>
<accession>A0A6J4U331</accession>
<proteinExistence type="predicted"/>
<gene>
    <name evidence="1" type="ORF">AVDCRST_MAG73-1788</name>
</gene>
<dbReference type="InterPro" id="IPR036661">
    <property type="entry name" value="Luciferase-like_sf"/>
</dbReference>
<dbReference type="EMBL" id="CADCWE010000110">
    <property type="protein sequence ID" value="CAA9539586.1"/>
    <property type="molecule type" value="Genomic_DNA"/>
</dbReference>
<dbReference type="AlphaFoldDB" id="A0A6J4U331"/>